<feature type="region of interest" description="Disordered" evidence="1">
    <location>
        <begin position="132"/>
        <end position="172"/>
    </location>
</feature>
<feature type="region of interest" description="Disordered" evidence="1">
    <location>
        <begin position="60"/>
        <end position="110"/>
    </location>
</feature>
<dbReference type="Gene3D" id="1.10.1000.11">
    <property type="entry name" value="Arf Nucleotide-binding Site Opener,domain 2"/>
    <property type="match status" value="1"/>
</dbReference>
<feature type="compositionally biased region" description="Polar residues" evidence="1">
    <location>
        <begin position="142"/>
        <end position="151"/>
    </location>
</feature>
<dbReference type="InterPro" id="IPR035999">
    <property type="entry name" value="Sec7_dom_sf"/>
</dbReference>
<evidence type="ECO:0000259" key="2">
    <source>
        <dbReference type="PROSITE" id="PS50003"/>
    </source>
</evidence>
<dbReference type="PANTHER" id="PTHR10663">
    <property type="entry name" value="GUANYL-NUCLEOTIDE EXCHANGE FACTOR"/>
    <property type="match status" value="1"/>
</dbReference>
<dbReference type="Pfam" id="PF01369">
    <property type="entry name" value="Sec7"/>
    <property type="match status" value="1"/>
</dbReference>
<evidence type="ECO:0000259" key="3">
    <source>
        <dbReference type="PROSITE" id="PS50190"/>
    </source>
</evidence>
<dbReference type="InterPro" id="IPR023394">
    <property type="entry name" value="Sec7_C_sf"/>
</dbReference>
<proteinExistence type="predicted"/>
<organism evidence="4 5">
    <name type="scientific">Neolecta irregularis (strain DAH-3)</name>
    <dbReference type="NCBI Taxonomy" id="1198029"/>
    <lineage>
        <taxon>Eukaryota</taxon>
        <taxon>Fungi</taxon>
        <taxon>Dikarya</taxon>
        <taxon>Ascomycota</taxon>
        <taxon>Taphrinomycotina</taxon>
        <taxon>Neolectales</taxon>
        <taxon>Neolectaceae</taxon>
        <taxon>Neolecta</taxon>
    </lineage>
</organism>
<dbReference type="OrthoDB" id="430364at2759"/>
<keyword evidence="5" id="KW-1185">Reference proteome</keyword>
<feature type="region of interest" description="Disordered" evidence="1">
    <location>
        <begin position="191"/>
        <end position="248"/>
    </location>
</feature>
<protein>
    <submittedName>
        <fullName evidence="4">Arf guanine nucleotide exchange factor sec74</fullName>
    </submittedName>
</protein>
<accession>A0A1U7LLX3</accession>
<dbReference type="STRING" id="1198029.A0A1U7LLX3"/>
<gene>
    <name evidence="4" type="ORF">NEOLI_003446</name>
</gene>
<evidence type="ECO:0000313" key="5">
    <source>
        <dbReference type="Proteomes" id="UP000186594"/>
    </source>
</evidence>
<feature type="domain" description="PH" evidence="2">
    <location>
        <begin position="555"/>
        <end position="689"/>
    </location>
</feature>
<dbReference type="SUPFAM" id="SSF50729">
    <property type="entry name" value="PH domain-like"/>
    <property type="match status" value="1"/>
</dbReference>
<dbReference type="SMART" id="SM00222">
    <property type="entry name" value="Sec7"/>
    <property type="match status" value="1"/>
</dbReference>
<feature type="domain" description="SEC7" evidence="3">
    <location>
        <begin position="238"/>
        <end position="426"/>
    </location>
</feature>
<reference evidence="4 5" key="1">
    <citation type="submission" date="2016-04" db="EMBL/GenBank/DDBJ databases">
        <title>Evolutionary innovation and constraint leading to complex multicellularity in the Ascomycota.</title>
        <authorList>
            <person name="Cisse O."/>
            <person name="Nguyen A."/>
            <person name="Hewitt D.A."/>
            <person name="Jedd G."/>
            <person name="Stajich J.E."/>
        </authorList>
    </citation>
    <scope>NUCLEOTIDE SEQUENCE [LARGE SCALE GENOMIC DNA]</scope>
    <source>
        <strain evidence="4 5">DAH-3</strain>
    </source>
</reference>
<dbReference type="Pfam" id="PF00169">
    <property type="entry name" value="PH"/>
    <property type="match status" value="1"/>
</dbReference>
<dbReference type="AlphaFoldDB" id="A0A1U7LLX3"/>
<dbReference type="GO" id="GO:0032012">
    <property type="term" value="P:regulation of ARF protein signal transduction"/>
    <property type="evidence" value="ECO:0007669"/>
    <property type="project" value="InterPro"/>
</dbReference>
<feature type="compositionally biased region" description="Basic residues" evidence="1">
    <location>
        <begin position="237"/>
        <end position="248"/>
    </location>
</feature>
<dbReference type="InterPro" id="IPR001849">
    <property type="entry name" value="PH_domain"/>
</dbReference>
<feature type="compositionally biased region" description="Polar residues" evidence="1">
    <location>
        <begin position="874"/>
        <end position="888"/>
    </location>
</feature>
<dbReference type="Proteomes" id="UP000186594">
    <property type="component" value="Unassembled WGS sequence"/>
</dbReference>
<evidence type="ECO:0000313" key="4">
    <source>
        <dbReference type="EMBL" id="OLL23583.1"/>
    </source>
</evidence>
<feature type="region of interest" description="Disordered" evidence="1">
    <location>
        <begin position="835"/>
        <end position="888"/>
    </location>
</feature>
<sequence>MSDHNFRKKSFADLLYPQSRSFSEAPRRNSVAIPGTRQNLADKTFAPRLSFSSCRRNPASVFSHEEKPVPRSSLSNSSILPPYEGREDNPRNSHSSTDSHEQVTTTVTHTTTIVQTIQRFSRQKRKTFSAFFGGSDHENMQPGPSESNNLASVPPASAHSARHSKEMPRQATAIPAASSALVATTMNLSGIPVNRPKSTGSCYSGPATLHPSDPNFKRDRSSTVGSAQSLDSGGSLSKKKASLFGSRRKRENNIPLTTLLPTIHVPPVIIEPEPEERVVLPLRQDEDTPNMYLAKLQEALNNNALASVIARNGDDFSLATLKCYMESFKFSTDPIDMALRKLLMELHLPKETQQIDRVLDAFAQRYHFCNPEQPYILAFSLMMLHTDAFNHHNRQKMTKLDYIRNTRLEGVFPEVLECLYDNITYTPFVHVEDDYDINGNQLVVEKPKRNGFQRHSKSKATKHVVDPYSLLMSGNLESLRPDLAKHLSLEDPFSYKGTLSNFDIEKLHRAFSRAPVLQVVSANSRPQAYANVAFLSHGVIPGYLDDFPPGIVEVKATKVGILLRREDKKKSKAGRAWKEWGAILTGSQLLFFKNTAWVKNLVEQEKRHKRISTASGEHEEPLHFEPPIQSLQSDALLSTQEAVAVYDKTYRKKSNAFIFFGQGNTRDVFLAQNIDDMNDWIHKINYAAAHRSAGIRFRGVVKGRGLKRMSSSGSSVSNFTAKQRDSLEVASARRHIVRQRLEDLNENISVLAPQLDANARNAKNLYVLTPIQQVTRDQVVEHAKALDATLRTVRLEMARLKCHQEGLLLEMAADTVMTPSTSSFRNSVPLVINTQATTPERPVVESSTTPQGNPPLLSDGSSVISKKSRLSPEQARSISGNYSHHNSSGMNVNDEVPHASSHKKRSSFLIHGKKCSVVELPNDFLANPSRIDRETSSANDDSICLGLVEEEQRRQSSSMEADRFVDAEEDLLHCGITGTQK</sequence>
<evidence type="ECO:0000256" key="1">
    <source>
        <dbReference type="SAM" id="MobiDB-lite"/>
    </source>
</evidence>
<dbReference type="PROSITE" id="PS50003">
    <property type="entry name" value="PH_DOMAIN"/>
    <property type="match status" value="1"/>
</dbReference>
<dbReference type="PROSITE" id="PS50190">
    <property type="entry name" value="SEC7"/>
    <property type="match status" value="1"/>
</dbReference>
<dbReference type="EMBL" id="LXFE01001471">
    <property type="protein sequence ID" value="OLL23583.1"/>
    <property type="molecule type" value="Genomic_DNA"/>
</dbReference>
<dbReference type="Gene3D" id="2.30.29.30">
    <property type="entry name" value="Pleckstrin-homology domain (PH domain)/Phosphotyrosine-binding domain (PTB)"/>
    <property type="match status" value="1"/>
</dbReference>
<dbReference type="SUPFAM" id="SSF48425">
    <property type="entry name" value="Sec7 domain"/>
    <property type="match status" value="1"/>
</dbReference>
<feature type="compositionally biased region" description="Basic and acidic residues" evidence="1">
    <location>
        <begin position="84"/>
        <end position="101"/>
    </location>
</feature>
<dbReference type="InterPro" id="IPR000904">
    <property type="entry name" value="Sec7_dom"/>
</dbReference>
<name>A0A1U7LLX3_NEOID</name>
<dbReference type="GO" id="GO:0005085">
    <property type="term" value="F:guanyl-nucleotide exchange factor activity"/>
    <property type="evidence" value="ECO:0007669"/>
    <property type="project" value="InterPro"/>
</dbReference>
<dbReference type="CDD" id="cd00171">
    <property type="entry name" value="Sec7"/>
    <property type="match status" value="1"/>
</dbReference>
<dbReference type="PANTHER" id="PTHR10663:SF405">
    <property type="entry name" value="ARF GUANINE NUCLEOTIDE EXCHANGE FACTOR SYT1"/>
    <property type="match status" value="1"/>
</dbReference>
<comment type="caution">
    <text evidence="4">The sequence shown here is derived from an EMBL/GenBank/DDBJ whole genome shotgun (WGS) entry which is preliminary data.</text>
</comment>
<dbReference type="InterPro" id="IPR011993">
    <property type="entry name" value="PH-like_dom_sf"/>
</dbReference>
<feature type="region of interest" description="Disordered" evidence="1">
    <location>
        <begin position="17"/>
        <end position="40"/>
    </location>
</feature>